<dbReference type="Gene3D" id="3.30.559.30">
    <property type="entry name" value="Nonribosomal peptide synthetase, condensation domain"/>
    <property type="match status" value="5"/>
</dbReference>
<reference evidence="5" key="1">
    <citation type="submission" date="2021-02" db="EMBL/GenBank/DDBJ databases">
        <authorList>
            <person name="Nowell W R."/>
        </authorList>
    </citation>
    <scope>NUCLEOTIDE SEQUENCE</scope>
</reference>
<protein>
    <recommendedName>
        <fullName evidence="4">Carrier domain-containing protein</fullName>
    </recommendedName>
</protein>
<dbReference type="Pfam" id="PF13193">
    <property type="entry name" value="AMP-binding_C"/>
    <property type="match status" value="1"/>
</dbReference>
<feature type="domain" description="Carrier" evidence="4">
    <location>
        <begin position="2854"/>
        <end position="2934"/>
    </location>
</feature>
<dbReference type="Proteomes" id="UP000663881">
    <property type="component" value="Unassembled WGS sequence"/>
</dbReference>
<evidence type="ECO:0000256" key="1">
    <source>
        <dbReference type="ARBA" id="ARBA00022450"/>
    </source>
</evidence>
<name>A0A818VIX2_9BILA</name>
<dbReference type="GO" id="GO:0043041">
    <property type="term" value="P:amino acid activation for nonribosomal peptide biosynthetic process"/>
    <property type="evidence" value="ECO:0007669"/>
    <property type="project" value="TreeGrafter"/>
</dbReference>
<dbReference type="SUPFAM" id="SSF52777">
    <property type="entry name" value="CoA-dependent acyltransferases"/>
    <property type="match status" value="9"/>
</dbReference>
<dbReference type="InterPro" id="IPR045851">
    <property type="entry name" value="AMP-bd_C_sf"/>
</dbReference>
<dbReference type="Gene3D" id="3.30.300.30">
    <property type="match status" value="2"/>
</dbReference>
<gene>
    <name evidence="5" type="ORF">OKA104_LOCUS12963</name>
</gene>
<dbReference type="InterPro" id="IPR025110">
    <property type="entry name" value="AMP-bd_C"/>
</dbReference>
<dbReference type="SUPFAM" id="SSF56801">
    <property type="entry name" value="Acetyl-CoA synthetase-like"/>
    <property type="match status" value="2"/>
</dbReference>
<sequence>MFSRTKVAATATKGSTVQKEQRLTISGRTEAIASFGQQRIWFHEQLYFHASDLSVYNIVLPLIIKQGSLSIERLRSALRSVIEQHTVLRTAIRFNSETNQIEQYIQPVADDIYLFQHSRGMSTAEQLDDLLTDESIRKHFDVENGRVVKCHLVERGDESHGHLLHENDLIVFTIHHIAFDLTSSKSFIKAFERACWIDAHQQSTLLVPQYIDFAQYEQAMLADTNSNSKMNKARRFWSDLMHSYDWNRIRSLASNEIKHDQTRSGRGYSTVFVFDQPVVDAMIMFASSNNITMFALSFASFYAFLFKLLNNEDDLCVAGTVANRFSQETKEMIGMFVNILPYRIQVEPNKSFNHFVRKVQQLSTDILEHASLSYQKIIALHNKQKHQRLPSTFFQYDSLISSMTQKTTMEITVGKDSVIGAYYDRDRTRGNGLAIFDMSVTIAHEHHARTTECVIDCAVEIFQSQAIVNELAARFQHMLTQLFCSSMIDEPMYKLSIVLSNDVNLVHQFDNTLIASFDSCTCTIQECSTIENQISMTDASMFWLDTLYDYHLDQSLSLPYDRYRLINEHRTDHTTSVSFDFGQDLSHHFLLYALSNNIKYEHLALATYFIFLFKLTNGEQDLCISMNIDNRYKHELKSIIGLFENIIPLRCQLDPHWSVHQLLEHVEKTTTKSLKYSYFPLQRILNQHPNVSNPAFLDTSFEFISSMTKDEKNEIMIGDSQLSSKPSTMNINDNEIRNKYDFSLLIQHNLNINQLSCTINASLDLFNVETIDKISQRFHSMLKQLFLSVDNQMNKSIYEISLTLPNERLLLQSMNNTQVSFPSSATCIHYDFAYQVMKHPQKLAVELDEQSLTYAELLYYAQILSIHLINKYVVVSGEIICQCVERSLPMVIGIMAIEMAGGVYCPLSSRDPQHRLQTLIKQTQSRLVLVHHLTKTKLDHNIVTLDIDSILNINYINKKGLSRVKVTGREIAYIIFTSGSTGTPKAVQVRHKNFVDCMHSLAYINSFDKDDTVVQMTRCSFDIHVQEILGILLAGGTLIMLHPGGTIDFDYLSEVLKNKQITYLHTVPSLLHSFFTSIEYNNHPNVLKHLRSLCSSGEPFSVSLINLIVKIGITNCIVWNLYGPAETTIDCTVYNVNVKNDTQNISIGTPLCNYRCIIMNQYLQSSVTNQEGELFVGGAAVFAGYLGRNDLTANALIEIDGQLFYRTDDLVTMDNNGLLHYQGRKDHQIKLHGQRIELGEIERCLLNITSISACVVMKWNDDYLVAYVQSSHINEDQLQQHCQSHLPPHMIPSFFIILDKLPLNQNGKIDRKQLPLPSFSSMHLTNSIELLPPTNNIEVSIHRIWCEIFKQNQISTDTNIFTIGGHSLLIMQLFHRYKIEFHLEQKQSSFSISNLFQDPTIIHHAQLIQQSISTIHTLDSSPWSFLHLILARASFAQERIYLDEQIRFSSNKTTMNNMYVVPLSYRISSMNDHISITRLHHAFQNVIIKHNILRTALYIDDTNGNIMQHCLDANIILNDDDMKSYGLTIVNIYNDDRRPTNEVITEILNQADLFDLSKGRVIRCHILRHTHSNHSFSQNSDDLLTKDDLILFTIHHACFDGASSSIFIRDLSLAYQSNDLLPVDDNSLQYIDYSIHEHIMDMTSSQEFWQLELNGYNLTRQLSLPVDRQRSSTNQRSGSASTSQITFDDETCASFINYASLHHLTLFQLGLSIFYVFLFKLSHGETDLCISSINANRYRSELVNMIGMFVSTLPYRVELDPHWSFDELVQYEQEKCLSILEHSHYPLQHILRDLHLTQSNVSFLETMFDFISMEKNMGHLSLNDADLEEMSLEQSAELSKFDFSLTFVYNPSSDHNRLSCSFVCSHDLFEKSTVSKVARRFQYMFEQLFQTQSSNIPVMNVCSSISKLSLIVPEEAEEMELVLFHRLDNIVNEAPASFAQARIWLDERIRFDPDKPQIAIYNMPFVYRLQPGHTLPIKQLTHALHLTVNKHSSLHTSLHFNIEKNLLMQRVITHEDRNSNNDMLSIIETIHETEEQLNEILHDEKRNPHLFDLAQGLVFRCHIIYYKQISSNHLLSDKDVLIFNFHHALFDFPSMKVFHHDLNQAYTTGQLLYDDNTNLRYLDYAAIEQQVSMTGASMFWLDALHDCKLDQLLSLPFDRYRLSNEHRTGRGTSISFDFGQDLSHDFLIHASSNNISLEHLALTTYYVFLFKLTNGEKDVCIGINTHGRYRDELNSIIGMFVNAIPLRCQLDPHLLFNNITKHVQDNIMHCMKYSYFPLQRILNQHPNISNPVFLDTSFEFISFMKRDETNEIMIDDSRFSLIPYSIKISEDEIMSKFDFILSFQHDLNLNEFSCTINASVDLFNAETVCIIAQRLQTMLHQQFTSFDSQICKPICELSLLLSNEQYLMQSMNNTQISFSSPLTCIHHEFAYQVMKHPQKLAVELDEQSLTYAELLYYVQILSLHLINKYYVVPGEIICQCVERSLSMVIGIMAIEMAGCVYCPLSPRDPQHRLHALIQQTQSRLVLVHDSTKIKFDYDIVLLSINSILTNTETDSKVYVNQFSNVAVIPDNMAYIIFTSGSTGIPKPAQLRHRNFTQSIQSLVHVDIFNKNDTIIQMARCERCSVKLVKLLESIINNECSIWNLCGPAETTLQSLFHHVNSQVDTATIPLGRPLPNYSCTVEDNFGLPVFIGQEGEILVRGVGIFPGYLGRDDLTTKALLEIDGQLFYRTGDLAKIDNNGLLHYQGRKDHQIKLHGQRIELGEIERCLLNTSISACVVIKWNDDYLVAYVQSSDINEQELREHCQSHLPLHMIPSIFIILEKLPLNANGKVDRNKLPSPDFSLTTLLSSDKYDTPLNQFEERIHTIWCQVLHADENHISRNTSFFSVGGHSLLFIELYHHYQSVFNFDAHTLSIAPFLQQPTIFQHSQLLQTVIINNIKPTQWHTLHINKGIASFAQERIFLDEQVRFSSDIAIYNELFTLQVVQGSLSLDRLSQALRYVLNKHKILRTSIIFSNDDGVLKQCITDMHRTFTITMNQTFENENELQDIIYQTTINPNLFDLSTGYVFHAEILKHQISLNEIENNSNESIMNSDVLLIAFHHAASDRASSSIFFNDLCLAYNTNAISIENDESLQYIDYSIHEHLIDMTTSRKFWYLQLEGYNWESRLLLPVDRHRVSNDHRSSSASITQISFDNDISQSFLDYASIHHVTPFQLGLTILYAFLFKLTHGESDLCISCLNANRYKTELQNIMGMFVSTLPYRVQLDPHWSFDELVKCVREICLSILEHSHYPLQHILANVHTDQSNISFLETMYDFITISSHSDELSLDGTSLKQVSFKQSFEVAKFDFMLTFIYNPMLENNRLSFHLTCSYDLFDEITVTNIGRRLEYCFQQLFSSNQTINRIGTCFPSVSKIDLILPEETEEMEDVIFCRQSHILNEGIFI</sequence>
<dbReference type="CDD" id="cd05930">
    <property type="entry name" value="A_NRPS"/>
    <property type="match status" value="1"/>
</dbReference>
<organism evidence="5 6">
    <name type="scientific">Adineta steineri</name>
    <dbReference type="NCBI Taxonomy" id="433720"/>
    <lineage>
        <taxon>Eukaryota</taxon>
        <taxon>Metazoa</taxon>
        <taxon>Spiralia</taxon>
        <taxon>Gnathifera</taxon>
        <taxon>Rotifera</taxon>
        <taxon>Eurotatoria</taxon>
        <taxon>Bdelloidea</taxon>
        <taxon>Adinetida</taxon>
        <taxon>Adinetidae</taxon>
        <taxon>Adineta</taxon>
    </lineage>
</organism>
<dbReference type="GO" id="GO:0009366">
    <property type="term" value="C:enterobactin synthetase complex"/>
    <property type="evidence" value="ECO:0007669"/>
    <property type="project" value="TreeGrafter"/>
</dbReference>
<proteinExistence type="predicted"/>
<evidence type="ECO:0000259" key="4">
    <source>
        <dbReference type="PROSITE" id="PS50075"/>
    </source>
</evidence>
<dbReference type="Pfam" id="PF00668">
    <property type="entry name" value="Condensation"/>
    <property type="match status" value="5"/>
</dbReference>
<dbReference type="PANTHER" id="PTHR45527:SF1">
    <property type="entry name" value="FATTY ACID SYNTHASE"/>
    <property type="match status" value="1"/>
</dbReference>
<evidence type="ECO:0000256" key="3">
    <source>
        <dbReference type="ARBA" id="ARBA00022598"/>
    </source>
</evidence>
<evidence type="ECO:0000313" key="5">
    <source>
        <dbReference type="EMBL" id="CAF3707849.1"/>
    </source>
</evidence>
<dbReference type="InterPro" id="IPR036736">
    <property type="entry name" value="ACP-like_sf"/>
</dbReference>
<dbReference type="InterPro" id="IPR020845">
    <property type="entry name" value="AMP-binding_CS"/>
</dbReference>
<dbReference type="GO" id="GO:0031177">
    <property type="term" value="F:phosphopantetheine binding"/>
    <property type="evidence" value="ECO:0007669"/>
    <property type="project" value="TreeGrafter"/>
</dbReference>
<evidence type="ECO:0000256" key="2">
    <source>
        <dbReference type="ARBA" id="ARBA00022553"/>
    </source>
</evidence>
<comment type="caution">
    <text evidence="5">The sequence shown here is derived from an EMBL/GenBank/DDBJ whole genome shotgun (WGS) entry which is preliminary data.</text>
</comment>
<dbReference type="PROSITE" id="PS50075">
    <property type="entry name" value="CARRIER"/>
    <property type="match status" value="2"/>
</dbReference>
<dbReference type="PROSITE" id="PS00455">
    <property type="entry name" value="AMP_BINDING"/>
    <property type="match status" value="2"/>
</dbReference>
<keyword evidence="2" id="KW-0597">Phosphoprotein</keyword>
<keyword evidence="1" id="KW-0596">Phosphopantetheine</keyword>
<evidence type="ECO:0000313" key="6">
    <source>
        <dbReference type="Proteomes" id="UP000663881"/>
    </source>
</evidence>
<dbReference type="Gene3D" id="1.10.1200.10">
    <property type="entry name" value="ACP-like"/>
    <property type="match status" value="2"/>
</dbReference>
<dbReference type="InterPro" id="IPR001242">
    <property type="entry name" value="Condensation_dom"/>
</dbReference>
<dbReference type="NCBIfam" id="TIGR01733">
    <property type="entry name" value="AA-adenyl-dom"/>
    <property type="match status" value="1"/>
</dbReference>
<dbReference type="GO" id="GO:0005829">
    <property type="term" value="C:cytosol"/>
    <property type="evidence" value="ECO:0007669"/>
    <property type="project" value="TreeGrafter"/>
</dbReference>
<dbReference type="InterPro" id="IPR010071">
    <property type="entry name" value="AA_adenyl_dom"/>
</dbReference>
<dbReference type="InterPro" id="IPR000873">
    <property type="entry name" value="AMP-dep_synth/lig_dom"/>
</dbReference>
<dbReference type="Gene3D" id="3.40.50.12780">
    <property type="entry name" value="N-terminal domain of ligase-like"/>
    <property type="match status" value="3"/>
</dbReference>
<dbReference type="GO" id="GO:0009239">
    <property type="term" value="P:enterobactin biosynthetic process"/>
    <property type="evidence" value="ECO:0007669"/>
    <property type="project" value="TreeGrafter"/>
</dbReference>
<dbReference type="EMBL" id="CAJOAY010000640">
    <property type="protein sequence ID" value="CAF3707849.1"/>
    <property type="molecule type" value="Genomic_DNA"/>
</dbReference>
<dbReference type="InterPro" id="IPR042099">
    <property type="entry name" value="ANL_N_sf"/>
</dbReference>
<accession>A0A818VIX2</accession>
<feature type="domain" description="Carrier" evidence="4">
    <location>
        <begin position="1332"/>
        <end position="1412"/>
    </location>
</feature>
<dbReference type="FunFam" id="3.30.300.30:FF:000015">
    <property type="entry name" value="Nonribosomal peptide synthase SidD"/>
    <property type="match status" value="1"/>
</dbReference>
<dbReference type="PANTHER" id="PTHR45527">
    <property type="entry name" value="NONRIBOSOMAL PEPTIDE SYNTHETASE"/>
    <property type="match status" value="1"/>
</dbReference>
<dbReference type="Gene3D" id="3.30.559.10">
    <property type="entry name" value="Chloramphenicol acetyltransferase-like domain"/>
    <property type="match status" value="4"/>
</dbReference>
<dbReference type="GO" id="GO:0047527">
    <property type="term" value="F:2,3-dihydroxybenzoate-serine ligase activity"/>
    <property type="evidence" value="ECO:0007669"/>
    <property type="project" value="TreeGrafter"/>
</dbReference>
<keyword evidence="3" id="KW-0436">Ligase</keyword>
<dbReference type="Pfam" id="PF00550">
    <property type="entry name" value="PP-binding"/>
    <property type="match status" value="1"/>
</dbReference>
<dbReference type="SUPFAM" id="SSF47336">
    <property type="entry name" value="ACP-like"/>
    <property type="match status" value="2"/>
</dbReference>
<dbReference type="InterPro" id="IPR009081">
    <property type="entry name" value="PP-bd_ACP"/>
</dbReference>
<dbReference type="InterPro" id="IPR023213">
    <property type="entry name" value="CAT-like_dom_sf"/>
</dbReference>
<dbReference type="Pfam" id="PF00501">
    <property type="entry name" value="AMP-binding"/>
    <property type="match status" value="3"/>
</dbReference>